<keyword evidence="9" id="KW-1185">Reference proteome</keyword>
<dbReference type="HAMAP" id="MF_00108">
    <property type="entry name" value="IspD"/>
    <property type="match status" value="1"/>
</dbReference>
<feature type="site" description="Transition state stabilizer" evidence="7">
    <location>
        <position position="19"/>
    </location>
</feature>
<dbReference type="EMBL" id="CP115667">
    <property type="protein sequence ID" value="WBW50771.1"/>
    <property type="molecule type" value="Genomic_DNA"/>
</dbReference>
<dbReference type="Gene3D" id="3.90.550.10">
    <property type="entry name" value="Spore Coat Polysaccharide Biosynthesis Protein SpsA, Chain A"/>
    <property type="match status" value="1"/>
</dbReference>
<dbReference type="PANTHER" id="PTHR32125:SF4">
    <property type="entry name" value="2-C-METHYL-D-ERYTHRITOL 4-PHOSPHATE CYTIDYLYLTRANSFERASE, CHLOROPLASTIC"/>
    <property type="match status" value="1"/>
</dbReference>
<evidence type="ECO:0000256" key="4">
    <source>
        <dbReference type="ARBA" id="ARBA00022679"/>
    </source>
</evidence>
<feature type="site" description="Positions MEP for the nucleophilic attack" evidence="7">
    <location>
        <position position="158"/>
    </location>
</feature>
<keyword evidence="4 7" id="KW-0808">Transferase</keyword>
<protein>
    <recommendedName>
        <fullName evidence="7">2-C-methyl-D-erythritol 4-phosphate cytidylyltransferase</fullName>
        <ecNumber evidence="7">2.7.7.60</ecNumber>
    </recommendedName>
    <alternativeName>
        <fullName evidence="7">4-diphosphocytidyl-2C-methyl-D-erythritol synthase</fullName>
    </alternativeName>
    <alternativeName>
        <fullName evidence="7">MEP cytidylyltransferase</fullName>
        <shortName evidence="7">MCT</shortName>
    </alternativeName>
</protein>
<dbReference type="CDD" id="cd02516">
    <property type="entry name" value="CDP-ME_synthetase"/>
    <property type="match status" value="1"/>
</dbReference>
<dbReference type="InterPro" id="IPR034683">
    <property type="entry name" value="IspD/TarI"/>
</dbReference>
<evidence type="ECO:0000256" key="1">
    <source>
        <dbReference type="ARBA" id="ARBA00001282"/>
    </source>
</evidence>
<sequence length="232" mass="25818">MMESKYVVAIVAAAGMGKRMKAGINKQFLTLEGQEILARTLQKIEASPSIDEIIILIQKSDRHYLELILRKQPLSKPYQIVYGGKERQDSIHNALTALPEEATVVLTHDGARPLVKVNKIEEVINGVSMTGAATLATPVKDTIKVSHNGQTVDYTPNRKELFAVQTPQVFYKEVLLKAYAQAYREHYYGTDDCSLVEKTGVKVSMVIDDFSNIKITTPEDLILAEALLRSDI</sequence>
<dbReference type="EC" id="2.7.7.60" evidence="7"/>
<name>A0ABY7QWG5_9FIRM</name>
<dbReference type="GO" id="GO:0050518">
    <property type="term" value="F:2-C-methyl-D-erythritol 4-phosphate cytidylyltransferase activity"/>
    <property type="evidence" value="ECO:0007669"/>
    <property type="project" value="UniProtKB-EC"/>
</dbReference>
<evidence type="ECO:0000256" key="6">
    <source>
        <dbReference type="ARBA" id="ARBA00023229"/>
    </source>
</evidence>
<feature type="site" description="Transition state stabilizer" evidence="7">
    <location>
        <position position="26"/>
    </location>
</feature>
<dbReference type="SUPFAM" id="SSF53448">
    <property type="entry name" value="Nucleotide-diphospho-sugar transferases"/>
    <property type="match status" value="1"/>
</dbReference>
<evidence type="ECO:0000256" key="2">
    <source>
        <dbReference type="ARBA" id="ARBA00004787"/>
    </source>
</evidence>
<proteinExistence type="inferred from homology"/>
<dbReference type="InterPro" id="IPR018294">
    <property type="entry name" value="ISPD_synthase_CS"/>
</dbReference>
<dbReference type="InterPro" id="IPR029044">
    <property type="entry name" value="Nucleotide-diphossugar_trans"/>
</dbReference>
<dbReference type="PROSITE" id="PS01295">
    <property type="entry name" value="ISPD"/>
    <property type="match status" value="1"/>
</dbReference>
<feature type="site" description="Positions MEP for the nucleophilic attack" evidence="7">
    <location>
        <position position="214"/>
    </location>
</feature>
<dbReference type="Proteomes" id="UP001210339">
    <property type="component" value="Chromosome"/>
</dbReference>
<comment type="similarity">
    <text evidence="3 7">Belongs to the IspD/TarI cytidylyltransferase family. IspD subfamily.</text>
</comment>
<comment type="catalytic activity">
    <reaction evidence="1 7">
        <text>2-C-methyl-D-erythritol 4-phosphate + CTP + H(+) = 4-CDP-2-C-methyl-D-erythritol + diphosphate</text>
        <dbReference type="Rhea" id="RHEA:13429"/>
        <dbReference type="ChEBI" id="CHEBI:15378"/>
        <dbReference type="ChEBI" id="CHEBI:33019"/>
        <dbReference type="ChEBI" id="CHEBI:37563"/>
        <dbReference type="ChEBI" id="CHEBI:57823"/>
        <dbReference type="ChEBI" id="CHEBI:58262"/>
        <dbReference type="EC" id="2.7.7.60"/>
    </reaction>
</comment>
<evidence type="ECO:0000256" key="5">
    <source>
        <dbReference type="ARBA" id="ARBA00022695"/>
    </source>
</evidence>
<dbReference type="InterPro" id="IPR050088">
    <property type="entry name" value="IspD/TarI_cytidylyltransf_bact"/>
</dbReference>
<reference evidence="8 9" key="1">
    <citation type="submission" date="2023-01" db="EMBL/GenBank/DDBJ databases">
        <authorList>
            <person name="Lee S.H."/>
            <person name="Jung H.S."/>
            <person name="Yun J.U."/>
        </authorList>
    </citation>
    <scope>NUCLEOTIDE SEQUENCE [LARGE SCALE GENOMIC DNA]</scope>
    <source>
        <strain evidence="8 9">CBA3646</strain>
    </source>
</reference>
<dbReference type="Pfam" id="PF01128">
    <property type="entry name" value="IspD"/>
    <property type="match status" value="1"/>
</dbReference>
<dbReference type="PANTHER" id="PTHR32125">
    <property type="entry name" value="2-C-METHYL-D-ERYTHRITOL 4-PHOSPHATE CYTIDYLYLTRANSFERASE, CHLOROPLASTIC"/>
    <property type="match status" value="1"/>
</dbReference>
<dbReference type="NCBIfam" id="TIGR00453">
    <property type="entry name" value="ispD"/>
    <property type="match status" value="1"/>
</dbReference>
<accession>A0ABY7QWG5</accession>
<evidence type="ECO:0000256" key="3">
    <source>
        <dbReference type="ARBA" id="ARBA00009789"/>
    </source>
</evidence>
<comment type="function">
    <text evidence="7">Catalyzes the formation of 4-diphosphocytidyl-2-C-methyl-D-erythritol from CTP and 2-C-methyl-D-erythritol 4-phosphate (MEP).</text>
</comment>
<dbReference type="InterPro" id="IPR001228">
    <property type="entry name" value="IspD"/>
</dbReference>
<comment type="pathway">
    <text evidence="2 7">Isoprenoid biosynthesis; isopentenyl diphosphate biosynthesis via DXP pathway; isopentenyl diphosphate from 1-deoxy-D-xylulose 5-phosphate: step 2/6.</text>
</comment>
<keyword evidence="5 7" id="KW-0548">Nucleotidyltransferase</keyword>
<keyword evidence="6 7" id="KW-0414">Isoprene biosynthesis</keyword>
<evidence type="ECO:0000313" key="8">
    <source>
        <dbReference type="EMBL" id="WBW50771.1"/>
    </source>
</evidence>
<gene>
    <name evidence="7 8" type="primary">ispD</name>
    <name evidence="8" type="ORF">O6R05_04280</name>
</gene>
<organism evidence="8 9">
    <name type="scientific">Peptoniphilus equinus</name>
    <dbReference type="NCBI Taxonomy" id="3016343"/>
    <lineage>
        <taxon>Bacteria</taxon>
        <taxon>Bacillati</taxon>
        <taxon>Bacillota</taxon>
        <taxon>Tissierellia</taxon>
        <taxon>Tissierellales</taxon>
        <taxon>Peptoniphilaceae</taxon>
        <taxon>Peptoniphilus</taxon>
    </lineage>
</organism>
<evidence type="ECO:0000256" key="7">
    <source>
        <dbReference type="HAMAP-Rule" id="MF_00108"/>
    </source>
</evidence>
<evidence type="ECO:0000313" key="9">
    <source>
        <dbReference type="Proteomes" id="UP001210339"/>
    </source>
</evidence>